<evidence type="ECO:0000313" key="2">
    <source>
        <dbReference type="EMBL" id="GFR85328.1"/>
    </source>
</evidence>
<evidence type="ECO:0000313" key="3">
    <source>
        <dbReference type="Proteomes" id="UP000762676"/>
    </source>
</evidence>
<protein>
    <submittedName>
        <fullName evidence="2">Multiple epidermal growth factor-like domains 10</fullName>
    </submittedName>
</protein>
<dbReference type="InterPro" id="IPR042635">
    <property type="entry name" value="MEGF10/SREC1/2-like"/>
</dbReference>
<keyword evidence="1" id="KW-0245">EGF-like domain</keyword>
<reference evidence="2 3" key="1">
    <citation type="journal article" date="2021" name="Elife">
        <title>Chloroplast acquisition without the gene transfer in kleptoplastic sea slugs, Plakobranchus ocellatus.</title>
        <authorList>
            <person name="Maeda T."/>
            <person name="Takahashi S."/>
            <person name="Yoshida T."/>
            <person name="Shimamura S."/>
            <person name="Takaki Y."/>
            <person name="Nagai Y."/>
            <person name="Toyoda A."/>
            <person name="Suzuki Y."/>
            <person name="Arimoto A."/>
            <person name="Ishii H."/>
            <person name="Satoh N."/>
            <person name="Nishiyama T."/>
            <person name="Hasebe M."/>
            <person name="Maruyama T."/>
            <person name="Minagawa J."/>
            <person name="Obokata J."/>
            <person name="Shigenobu S."/>
        </authorList>
    </citation>
    <scope>NUCLEOTIDE SEQUENCE [LARGE SCALE GENOMIC DNA]</scope>
</reference>
<name>A0AAV4GHV6_9GAST</name>
<comment type="caution">
    <text evidence="2">The sequence shown here is derived from an EMBL/GenBank/DDBJ whole genome shotgun (WGS) entry which is preliminary data.</text>
</comment>
<gene>
    <name evidence="2" type="ORF">ElyMa_004170900</name>
</gene>
<keyword evidence="3" id="KW-1185">Reference proteome</keyword>
<sequence>MLGKAAWAPNTSQDIVGADEKTCKPIGAAITGKLHFEPTVITWLRITARNADTLLSLTITMWSSTRNASAVCDKKRAAMVVGMPFHTMDIDCNRNYTWLDWDALAIAGESIQSLCGIFISAGRNLAVKGRTYDDAPLGYPTFHAVDGNTSGGCFTAYEDSTTDELLLFRVVIDGPVVIFGVELYNIKGAGVLGLDLKIRAVNNELVSKNGLLFQSVIDKSEPSSPLTEVVKVPLLDLYTVRRDHKLFVEVMNRKTSGLRQSDLWKSLKEWSLCEVVVLGEFLCPPGRYGINCKGKCHCADQGHCLVTGACVTGCSAGFMGHACSLECPSGRYGPYCESYCSSNCLEGDKKCNIKDGACEGGCKEGYQPPLCLDKCQTGKFGPNCALVCGQYCLGGITQCNYKNGHCQQGCEVGAVFPRCDTRRSLTCFQEHACEINTETQRKKGRRKAKTPLVTQTIAPPSAHLGRTNVE</sequence>
<dbReference type="PANTHER" id="PTHR24043:SF8">
    <property type="entry name" value="EGF-LIKE DOMAIN-CONTAINING PROTEIN"/>
    <property type="match status" value="1"/>
</dbReference>
<dbReference type="PANTHER" id="PTHR24043">
    <property type="entry name" value="SCAVENGER RECEPTOR CLASS F"/>
    <property type="match status" value="1"/>
</dbReference>
<organism evidence="2 3">
    <name type="scientific">Elysia marginata</name>
    <dbReference type="NCBI Taxonomy" id="1093978"/>
    <lineage>
        <taxon>Eukaryota</taxon>
        <taxon>Metazoa</taxon>
        <taxon>Spiralia</taxon>
        <taxon>Lophotrochozoa</taxon>
        <taxon>Mollusca</taxon>
        <taxon>Gastropoda</taxon>
        <taxon>Heterobranchia</taxon>
        <taxon>Euthyneura</taxon>
        <taxon>Panpulmonata</taxon>
        <taxon>Sacoglossa</taxon>
        <taxon>Placobranchoidea</taxon>
        <taxon>Plakobranchidae</taxon>
        <taxon>Elysia</taxon>
    </lineage>
</organism>
<proteinExistence type="predicted"/>
<dbReference type="Proteomes" id="UP000762676">
    <property type="component" value="Unassembled WGS sequence"/>
</dbReference>
<accession>A0AAV4GHV6</accession>
<dbReference type="Gene3D" id="2.170.300.10">
    <property type="entry name" value="Tie2 ligand-binding domain superfamily"/>
    <property type="match status" value="1"/>
</dbReference>
<dbReference type="EMBL" id="BMAT01008455">
    <property type="protein sequence ID" value="GFR85328.1"/>
    <property type="molecule type" value="Genomic_DNA"/>
</dbReference>
<dbReference type="AlphaFoldDB" id="A0AAV4GHV6"/>
<evidence type="ECO:0000256" key="1">
    <source>
        <dbReference type="ARBA" id="ARBA00022536"/>
    </source>
</evidence>
<dbReference type="GO" id="GO:0005044">
    <property type="term" value="F:scavenger receptor activity"/>
    <property type="evidence" value="ECO:0007669"/>
    <property type="project" value="InterPro"/>
</dbReference>